<name>A0A561UZ61_9ACTN</name>
<evidence type="ECO:0000313" key="2">
    <source>
        <dbReference type="Proteomes" id="UP000318186"/>
    </source>
</evidence>
<dbReference type="Proteomes" id="UP000318186">
    <property type="component" value="Unassembled WGS sequence"/>
</dbReference>
<organism evidence="1 2">
    <name type="scientific">Streptomyces brevispora</name>
    <dbReference type="NCBI Taxonomy" id="887462"/>
    <lineage>
        <taxon>Bacteria</taxon>
        <taxon>Bacillati</taxon>
        <taxon>Actinomycetota</taxon>
        <taxon>Actinomycetes</taxon>
        <taxon>Kitasatosporales</taxon>
        <taxon>Streptomycetaceae</taxon>
        <taxon>Streptomyces</taxon>
    </lineage>
</organism>
<dbReference type="EMBL" id="VIWW01000001">
    <property type="protein sequence ID" value="TWG04670.1"/>
    <property type="molecule type" value="Genomic_DNA"/>
</dbReference>
<sequence>MESALRHIAARGWTMPDGTSSRIYLLQFNSTAYADAFRDGRHIGASAGDPLTGAARMDLDETWSGGGKVENTTSYVADEPKPFGAAQVRQAYLVAGDTVALLVQSRRGAEGTERIPFHQTVILQNQLLG</sequence>
<evidence type="ECO:0000313" key="1">
    <source>
        <dbReference type="EMBL" id="TWG04670.1"/>
    </source>
</evidence>
<protein>
    <submittedName>
        <fullName evidence="1">Uncharacterized protein</fullName>
    </submittedName>
</protein>
<gene>
    <name evidence="1" type="ORF">FHX80_113139</name>
</gene>
<comment type="caution">
    <text evidence="1">The sequence shown here is derived from an EMBL/GenBank/DDBJ whole genome shotgun (WGS) entry which is preliminary data.</text>
</comment>
<dbReference type="AlphaFoldDB" id="A0A561UZ61"/>
<accession>A0A561UZ61</accession>
<proteinExistence type="predicted"/>
<reference evidence="1 2" key="1">
    <citation type="submission" date="2019-06" db="EMBL/GenBank/DDBJ databases">
        <title>Sequencing the genomes of 1000 actinobacteria strains.</title>
        <authorList>
            <person name="Klenk H.-P."/>
        </authorList>
    </citation>
    <scope>NUCLEOTIDE SEQUENCE [LARGE SCALE GENOMIC DNA]</scope>
    <source>
        <strain evidence="1 2">DSM 42059</strain>
    </source>
</reference>